<dbReference type="Gene3D" id="3.40.50.1100">
    <property type="match status" value="2"/>
</dbReference>
<comment type="catalytic activity">
    <reaction evidence="8">
        <text>D-cysteine + H2O = hydrogen sulfide + pyruvate + NH4(+) + H(+)</text>
        <dbReference type="Rhea" id="RHEA:11268"/>
        <dbReference type="ChEBI" id="CHEBI:15361"/>
        <dbReference type="ChEBI" id="CHEBI:15377"/>
        <dbReference type="ChEBI" id="CHEBI:15378"/>
        <dbReference type="ChEBI" id="CHEBI:28938"/>
        <dbReference type="ChEBI" id="CHEBI:29919"/>
        <dbReference type="ChEBI" id="CHEBI:35236"/>
        <dbReference type="EC" id="4.4.1.15"/>
    </reaction>
</comment>
<name>V4VFY2_CITCL</name>
<dbReference type="InterPro" id="IPR036052">
    <property type="entry name" value="TrpB-like_PALP_sf"/>
</dbReference>
<keyword evidence="6" id="KW-0496">Mitochondrion</keyword>
<evidence type="ECO:0000256" key="3">
    <source>
        <dbReference type="ARBA" id="ARBA00008639"/>
    </source>
</evidence>
<dbReference type="Pfam" id="PF00291">
    <property type="entry name" value="PALP"/>
    <property type="match status" value="1"/>
</dbReference>
<evidence type="ECO:0000256" key="9">
    <source>
        <dbReference type="ARBA" id="ARBA00066823"/>
    </source>
</evidence>
<protein>
    <recommendedName>
        <fullName evidence="9">D-cysteine desulfhydrase</fullName>
        <ecNumber evidence="9">4.4.1.15</ecNumber>
    </recommendedName>
</protein>
<keyword evidence="12" id="KW-1185">Reference proteome</keyword>
<evidence type="ECO:0000256" key="2">
    <source>
        <dbReference type="ARBA" id="ARBA00004173"/>
    </source>
</evidence>
<reference evidence="11 12" key="1">
    <citation type="submission" date="2013-10" db="EMBL/GenBank/DDBJ databases">
        <authorList>
            <consortium name="International Citrus Genome Consortium"/>
            <person name="Jenkins J."/>
            <person name="Schmutz J."/>
            <person name="Prochnik S."/>
            <person name="Rokhsar D."/>
            <person name="Gmitter F."/>
            <person name="Ollitrault P."/>
            <person name="Machado M."/>
            <person name="Talon M."/>
            <person name="Wincker P."/>
            <person name="Jaillon O."/>
            <person name="Morgante M."/>
        </authorList>
    </citation>
    <scope>NUCLEOTIDE SEQUENCE</scope>
    <source>
        <strain evidence="12">cv. Clemenules</strain>
    </source>
</reference>
<evidence type="ECO:0000256" key="5">
    <source>
        <dbReference type="ARBA" id="ARBA00022946"/>
    </source>
</evidence>
<proteinExistence type="inferred from homology"/>
<evidence type="ECO:0000256" key="7">
    <source>
        <dbReference type="ARBA" id="ARBA00023239"/>
    </source>
</evidence>
<dbReference type="FunFam" id="3.40.50.1100:FF:000081">
    <property type="entry name" value="D-cysteine desulfhydrase 2 mitochondrial"/>
    <property type="match status" value="1"/>
</dbReference>
<dbReference type="InterPro" id="IPR001926">
    <property type="entry name" value="TrpB-like_PALP"/>
</dbReference>
<evidence type="ECO:0000256" key="8">
    <source>
        <dbReference type="ARBA" id="ARBA00050761"/>
    </source>
</evidence>
<gene>
    <name evidence="11" type="ORF">CICLE_v10031545mg</name>
</gene>
<dbReference type="EMBL" id="KI536726">
    <property type="protein sequence ID" value="ESR51433.1"/>
    <property type="molecule type" value="Genomic_DNA"/>
</dbReference>
<feature type="domain" description="Tryptophan synthase beta chain-like PALP" evidence="10">
    <location>
        <begin position="111"/>
        <end position="432"/>
    </location>
</feature>
<keyword evidence="5" id="KW-0809">Transit peptide</keyword>
<evidence type="ECO:0000313" key="12">
    <source>
        <dbReference type="Proteomes" id="UP000030687"/>
    </source>
</evidence>
<dbReference type="PANTHER" id="PTHR43780:SF7">
    <property type="entry name" value="D-CYSTEINE DESULFHYDRASE 2, MITOCHONDRIAL"/>
    <property type="match status" value="1"/>
</dbReference>
<dbReference type="Gramene" id="ESR51434">
    <property type="protein sequence ID" value="ESR51434"/>
    <property type="gene ID" value="CICLE_v10031545mg"/>
</dbReference>
<dbReference type="EC" id="4.4.1.15" evidence="9"/>
<dbReference type="Proteomes" id="UP000030687">
    <property type="component" value="Unassembled WGS sequence"/>
</dbReference>
<dbReference type="InterPro" id="IPR027278">
    <property type="entry name" value="ACCD_DCysDesulf"/>
</dbReference>
<dbReference type="FunFam" id="3.40.50.1100:FF:000050">
    <property type="entry name" value="D-cysteine desulfhydrase 2, mitochondrial"/>
    <property type="match status" value="1"/>
</dbReference>
<evidence type="ECO:0000256" key="1">
    <source>
        <dbReference type="ARBA" id="ARBA00001933"/>
    </source>
</evidence>
<dbReference type="PANTHER" id="PTHR43780">
    <property type="entry name" value="1-AMINOCYCLOPROPANE-1-CARBOXYLATE DEAMINASE-RELATED"/>
    <property type="match status" value="1"/>
</dbReference>
<dbReference type="GO" id="GO:0005739">
    <property type="term" value="C:mitochondrion"/>
    <property type="evidence" value="ECO:0007669"/>
    <property type="project" value="UniProtKB-SubCell"/>
</dbReference>
<evidence type="ECO:0000259" key="10">
    <source>
        <dbReference type="Pfam" id="PF00291"/>
    </source>
</evidence>
<evidence type="ECO:0000256" key="4">
    <source>
        <dbReference type="ARBA" id="ARBA00022898"/>
    </source>
</evidence>
<dbReference type="SUPFAM" id="SSF53686">
    <property type="entry name" value="Tryptophan synthase beta subunit-like PLP-dependent enzymes"/>
    <property type="match status" value="1"/>
</dbReference>
<dbReference type="EMBL" id="KI536726">
    <property type="protein sequence ID" value="ESR51434.1"/>
    <property type="molecule type" value="Genomic_DNA"/>
</dbReference>
<comment type="similarity">
    <text evidence="3">Belongs to the ACC deaminase/D-cysteine desulfhydrase family.</text>
</comment>
<evidence type="ECO:0000256" key="6">
    <source>
        <dbReference type="ARBA" id="ARBA00023128"/>
    </source>
</evidence>
<comment type="subcellular location">
    <subcellularLocation>
        <location evidence="2">Mitochondrion</location>
    </subcellularLocation>
</comment>
<accession>V4VFY2</accession>
<dbReference type="AlphaFoldDB" id="V4VFY2"/>
<dbReference type="GO" id="GO:0019148">
    <property type="term" value="F:D-cysteine desulfhydrase activity"/>
    <property type="evidence" value="ECO:0007669"/>
    <property type="project" value="UniProtKB-EC"/>
</dbReference>
<comment type="cofactor">
    <cofactor evidence="1">
        <name>pyridoxal 5'-phosphate</name>
        <dbReference type="ChEBI" id="CHEBI:597326"/>
    </cofactor>
</comment>
<dbReference type="Gramene" id="ESR51433">
    <property type="protein sequence ID" value="ESR51433"/>
    <property type="gene ID" value="CICLE_v10031545mg"/>
</dbReference>
<keyword evidence="7" id="KW-0456">Lyase</keyword>
<keyword evidence="4" id="KW-0663">Pyridoxal phosphate</keyword>
<evidence type="ECO:0000313" key="11">
    <source>
        <dbReference type="EMBL" id="ESR51434.1"/>
    </source>
</evidence>
<sequence>MKVQRLPNSKTKTAFAAIIMKKAFHSASGQLSNSPQGICNVRMSGEELMSRLLDRKWALTSPDSKIHQIKLFTTTEKHGGGPLGGISFLNNTCPFLGDDMIMRDEDRCFYVVRDDLLHPLVNGNKARKMDALLPLLEDHIVTDLVTCGGCQSAHATAVAVSCAERGLKSHLLLRGEQPQILTGYNLISTIYGKVTYVPRTHYAHRIEMLKSYANLVAGNNGDVVWCNEIFEASLTAQKSRASCLGQMDAHKGIDNCQKKVLIVNEGAGDAVALLGVFRLLQYLSQDHLLGRKRAIKFVVDAGTGTTAVGLGLGAICLGLPWEVTAIALVDTIDGYKQQEKNLISEFKRLFGFLLKKSSLNEVDGEIVHWVERCRPRKFGNVLEGEIEACHRIAQLTGILVDPVYTLAAWEMATLLSDEKLKQDADVVMLHTGGTLGMFGLAQRI</sequence>
<organism evidence="11 12">
    <name type="scientific">Citrus clementina</name>
    <name type="common">Clementine</name>
    <name type="synonym">Citrus deliciosa x Citrus sinensis</name>
    <dbReference type="NCBI Taxonomy" id="85681"/>
    <lineage>
        <taxon>Eukaryota</taxon>
        <taxon>Viridiplantae</taxon>
        <taxon>Streptophyta</taxon>
        <taxon>Embryophyta</taxon>
        <taxon>Tracheophyta</taxon>
        <taxon>Spermatophyta</taxon>
        <taxon>Magnoliopsida</taxon>
        <taxon>eudicotyledons</taxon>
        <taxon>Gunneridae</taxon>
        <taxon>Pentapetalae</taxon>
        <taxon>rosids</taxon>
        <taxon>malvids</taxon>
        <taxon>Sapindales</taxon>
        <taxon>Rutaceae</taxon>
        <taxon>Aurantioideae</taxon>
        <taxon>Citrus</taxon>
    </lineage>
</organism>